<evidence type="ECO:0000313" key="1">
    <source>
        <dbReference type="EMBL" id="TVY99604.1"/>
    </source>
</evidence>
<dbReference type="AlphaFoldDB" id="A0A6P2BM18"/>
<accession>A0A6P2BM18</accession>
<name>A0A6P2BM18_9ACTN</name>
<comment type="caution">
    <text evidence="1">The sequence shown here is derived from an EMBL/GenBank/DDBJ whole genome shotgun (WGS) entry which is preliminary data.</text>
</comment>
<reference evidence="1 2" key="1">
    <citation type="submission" date="2018-11" db="EMBL/GenBank/DDBJ databases">
        <title>Trebonia kvetii gen.nov., sp.nov., a novel acidophilic actinobacterium, and proposal of the new actinobacterial family Treboniaceae fam. nov.</title>
        <authorList>
            <person name="Rapoport D."/>
            <person name="Sagova-Mareckova M."/>
            <person name="Sedlacek I."/>
            <person name="Provaznik J."/>
            <person name="Kralova S."/>
            <person name="Pavlinic D."/>
            <person name="Benes V."/>
            <person name="Kopecky J."/>
        </authorList>
    </citation>
    <scope>NUCLEOTIDE SEQUENCE [LARGE SCALE GENOMIC DNA]</scope>
    <source>
        <strain evidence="1 2">15Tr583</strain>
    </source>
</reference>
<dbReference type="InterPro" id="IPR025444">
    <property type="entry name" value="Monooxy_af470"/>
</dbReference>
<dbReference type="RefSeq" id="WP_145862092.1">
    <property type="nucleotide sequence ID" value="NZ_RPFW01000012.1"/>
</dbReference>
<evidence type="ECO:0000313" key="2">
    <source>
        <dbReference type="Proteomes" id="UP000460272"/>
    </source>
</evidence>
<proteinExistence type="predicted"/>
<dbReference type="EMBL" id="RPFW01000012">
    <property type="protein sequence ID" value="TVY99604.1"/>
    <property type="molecule type" value="Genomic_DNA"/>
</dbReference>
<gene>
    <name evidence="1" type="ORF">EAS64_40745</name>
</gene>
<protein>
    <submittedName>
        <fullName evidence="1">DUF4188 domain-containing protein</fullName>
    </submittedName>
</protein>
<keyword evidence="2" id="KW-1185">Reference proteome</keyword>
<dbReference type="Proteomes" id="UP000460272">
    <property type="component" value="Unassembled WGS sequence"/>
</dbReference>
<dbReference type="OrthoDB" id="7566033at2"/>
<dbReference type="Pfam" id="PF13826">
    <property type="entry name" value="Monooxy_af470-like"/>
    <property type="match status" value="1"/>
</dbReference>
<sequence>MEVRPGRYTADIEGDFVVFLIGMRFNHPLRLRKWLPVATAMPKMLKVLSRHPELGCLGFQQWFGRTTLLVQYWRDFDSLDKFARDKDLPHLEPWRQFNRAARDSGEVGIWHETFRVRAGEYEAVYGNMPVFGLAAAGAHVPAARKGNTAAARIGASTTDEPAVAPY</sequence>
<organism evidence="1 2">
    <name type="scientific">Trebonia kvetii</name>
    <dbReference type="NCBI Taxonomy" id="2480626"/>
    <lineage>
        <taxon>Bacteria</taxon>
        <taxon>Bacillati</taxon>
        <taxon>Actinomycetota</taxon>
        <taxon>Actinomycetes</taxon>
        <taxon>Streptosporangiales</taxon>
        <taxon>Treboniaceae</taxon>
        <taxon>Trebonia</taxon>
    </lineage>
</organism>